<reference evidence="2" key="1">
    <citation type="journal article" date="2019" name="Int. J. Syst. Evol. Microbiol.">
        <title>The Global Catalogue of Microorganisms (GCM) 10K type strain sequencing project: providing services to taxonomists for standard genome sequencing and annotation.</title>
        <authorList>
            <consortium name="The Broad Institute Genomics Platform"/>
            <consortium name="The Broad Institute Genome Sequencing Center for Infectious Disease"/>
            <person name="Wu L."/>
            <person name="Ma J."/>
        </authorList>
    </citation>
    <scope>NUCLEOTIDE SEQUENCE [LARGE SCALE GENOMIC DNA]</scope>
    <source>
        <strain evidence="2">JCM 32206</strain>
    </source>
</reference>
<dbReference type="RefSeq" id="WP_345350450.1">
    <property type="nucleotide sequence ID" value="NZ_BAABFB010000066.1"/>
</dbReference>
<gene>
    <name evidence="1" type="ORF">GCM10023094_44640</name>
</gene>
<dbReference type="SUPFAM" id="SSF53187">
    <property type="entry name" value="Zn-dependent exopeptidases"/>
    <property type="match status" value="1"/>
</dbReference>
<proteinExistence type="predicted"/>
<name>A0ABP8PJL2_9NOCA</name>
<dbReference type="Gene3D" id="3.40.630.40">
    <property type="entry name" value="Zn-dependent exopeptidases"/>
    <property type="match status" value="1"/>
</dbReference>
<evidence type="ECO:0000313" key="1">
    <source>
        <dbReference type="EMBL" id="GAA4487001.1"/>
    </source>
</evidence>
<evidence type="ECO:0000313" key="2">
    <source>
        <dbReference type="Proteomes" id="UP001501183"/>
    </source>
</evidence>
<keyword evidence="2" id="KW-1185">Reference proteome</keyword>
<dbReference type="Proteomes" id="UP001501183">
    <property type="component" value="Unassembled WGS sequence"/>
</dbReference>
<organism evidence="1 2">
    <name type="scientific">Rhodococcus olei</name>
    <dbReference type="NCBI Taxonomy" id="2161675"/>
    <lineage>
        <taxon>Bacteria</taxon>
        <taxon>Bacillati</taxon>
        <taxon>Actinomycetota</taxon>
        <taxon>Actinomycetes</taxon>
        <taxon>Mycobacteriales</taxon>
        <taxon>Nocardiaceae</taxon>
        <taxon>Rhodococcus</taxon>
    </lineage>
</organism>
<evidence type="ECO:0008006" key="3">
    <source>
        <dbReference type="Google" id="ProtNLM"/>
    </source>
</evidence>
<protein>
    <recommendedName>
        <fullName evidence="3">N-formylglutamate amidohydrolase</fullName>
    </recommendedName>
</protein>
<comment type="caution">
    <text evidence="1">The sequence shown here is derived from an EMBL/GenBank/DDBJ whole genome shotgun (WGS) entry which is preliminary data.</text>
</comment>
<dbReference type="InterPro" id="IPR007709">
    <property type="entry name" value="N-FG_amidohydro"/>
</dbReference>
<dbReference type="Pfam" id="PF05013">
    <property type="entry name" value="FGase"/>
    <property type="match status" value="1"/>
</dbReference>
<dbReference type="EMBL" id="BAABFB010000066">
    <property type="protein sequence ID" value="GAA4487001.1"/>
    <property type="molecule type" value="Genomic_DNA"/>
</dbReference>
<accession>A0ABP8PJL2</accession>
<sequence length="369" mass="40122">MALSDPLLIPAGTEFTPDDLIFYAERADRSLDEALAGADLLVSCPHSGSMIPAELAAFLAPEFTRRLQFDFTDCSTGPIVRRWAEIDPRIVYVENPHPRMVRDPNRARPDDLFATLKEAFVRVRAAGPDRPVDLTGVDAIRPVTFSSLPLLIEPDDDAGLRHLAATFAEVAAHGLEVYERTRDELIGRMVDLAFARARDSRRPVEFTTLSVHDTMNHTSTRDGAVNVERAPSDRLPDVVALCNRGDHEGNPRGNDAVTMAPGALRALAAAHRTGFAVDDPTAVALNQPYPGSREIISAGARFAELAAPAAESGVTLSAVQAEFRREHLIGPVLTSELMEPGVGWPRADPDRVDSIAHACKASWDAFRAR</sequence>